<keyword evidence="3" id="KW-0677">Repeat</keyword>
<dbReference type="SUPFAM" id="SSF57667">
    <property type="entry name" value="beta-beta-alpha zinc fingers"/>
    <property type="match status" value="6"/>
</dbReference>
<evidence type="ECO:0000256" key="4">
    <source>
        <dbReference type="ARBA" id="ARBA00022771"/>
    </source>
</evidence>
<dbReference type="Proteomes" id="UP001152320">
    <property type="component" value="Chromosome 10"/>
</dbReference>
<comment type="caution">
    <text evidence="12">The sequence shown here is derived from an EMBL/GenBank/DDBJ whole genome shotgun (WGS) entry which is preliminary data.</text>
</comment>
<keyword evidence="4 9" id="KW-0863">Zinc-finger</keyword>
<feature type="domain" description="C2H2-type" evidence="11">
    <location>
        <begin position="496"/>
        <end position="523"/>
    </location>
</feature>
<feature type="domain" description="C2H2-type" evidence="11">
    <location>
        <begin position="351"/>
        <end position="379"/>
    </location>
</feature>
<dbReference type="GO" id="GO:0008270">
    <property type="term" value="F:zinc ion binding"/>
    <property type="evidence" value="ECO:0007669"/>
    <property type="project" value="UniProtKB-KW"/>
</dbReference>
<keyword evidence="13" id="KW-1185">Reference proteome</keyword>
<dbReference type="GO" id="GO:0000978">
    <property type="term" value="F:RNA polymerase II cis-regulatory region sequence-specific DNA binding"/>
    <property type="evidence" value="ECO:0007669"/>
    <property type="project" value="TreeGrafter"/>
</dbReference>
<dbReference type="InterPro" id="IPR013087">
    <property type="entry name" value="Znf_C2H2_type"/>
</dbReference>
<comment type="subcellular location">
    <subcellularLocation>
        <location evidence="1">Nucleus</location>
    </subcellularLocation>
</comment>
<dbReference type="PANTHER" id="PTHR24399">
    <property type="entry name" value="ZINC FINGER AND BTB DOMAIN-CONTAINING"/>
    <property type="match status" value="1"/>
</dbReference>
<dbReference type="PROSITE" id="PS00028">
    <property type="entry name" value="ZINC_FINGER_C2H2_1"/>
    <property type="match status" value="11"/>
</dbReference>
<dbReference type="GO" id="GO:0005694">
    <property type="term" value="C:chromosome"/>
    <property type="evidence" value="ECO:0007669"/>
    <property type="project" value="UniProtKB-ARBA"/>
</dbReference>
<keyword evidence="8" id="KW-0539">Nucleus</keyword>
<evidence type="ECO:0000256" key="10">
    <source>
        <dbReference type="SAM" id="MobiDB-lite"/>
    </source>
</evidence>
<proteinExistence type="predicted"/>
<evidence type="ECO:0000256" key="6">
    <source>
        <dbReference type="ARBA" id="ARBA00023015"/>
    </source>
</evidence>
<feature type="domain" description="C2H2-type" evidence="11">
    <location>
        <begin position="412"/>
        <end position="439"/>
    </location>
</feature>
<dbReference type="GO" id="GO:0001227">
    <property type="term" value="F:DNA-binding transcription repressor activity, RNA polymerase II-specific"/>
    <property type="evidence" value="ECO:0007669"/>
    <property type="project" value="TreeGrafter"/>
</dbReference>
<dbReference type="OrthoDB" id="8117402at2759"/>
<feature type="region of interest" description="Disordered" evidence="10">
    <location>
        <begin position="126"/>
        <end position="173"/>
    </location>
</feature>
<evidence type="ECO:0000259" key="11">
    <source>
        <dbReference type="PROSITE" id="PS50157"/>
    </source>
</evidence>
<dbReference type="InterPro" id="IPR036236">
    <property type="entry name" value="Znf_C2H2_sf"/>
</dbReference>
<evidence type="ECO:0000256" key="5">
    <source>
        <dbReference type="ARBA" id="ARBA00022833"/>
    </source>
</evidence>
<accession>A0A9Q1H7L4</accession>
<feature type="domain" description="C2H2-type" evidence="11">
    <location>
        <begin position="440"/>
        <end position="467"/>
    </location>
</feature>
<name>A0A9Q1H7L4_HOLLE</name>
<feature type="domain" description="C2H2-type" evidence="11">
    <location>
        <begin position="311"/>
        <end position="338"/>
    </location>
</feature>
<keyword evidence="2" id="KW-0479">Metal-binding</keyword>
<protein>
    <recommendedName>
        <fullName evidence="11">C2H2-type domain-containing protein</fullName>
    </recommendedName>
</protein>
<evidence type="ECO:0000256" key="1">
    <source>
        <dbReference type="ARBA" id="ARBA00004123"/>
    </source>
</evidence>
<dbReference type="GO" id="GO:0005654">
    <property type="term" value="C:nucleoplasm"/>
    <property type="evidence" value="ECO:0007669"/>
    <property type="project" value="TreeGrafter"/>
</dbReference>
<evidence type="ECO:0000313" key="12">
    <source>
        <dbReference type="EMBL" id="KAJ8035430.1"/>
    </source>
</evidence>
<dbReference type="EMBL" id="JAIZAY010000010">
    <property type="protein sequence ID" value="KAJ8035430.1"/>
    <property type="molecule type" value="Genomic_DNA"/>
</dbReference>
<keyword evidence="6" id="KW-0805">Transcription regulation</keyword>
<dbReference type="PANTHER" id="PTHR24399:SF23">
    <property type="entry name" value="C2H2-TYPE DOMAIN-CONTAINING PROTEIN"/>
    <property type="match status" value="1"/>
</dbReference>
<dbReference type="FunFam" id="3.30.160.60:FF:001684">
    <property type="entry name" value="zinc finger protein 33B-like"/>
    <property type="match status" value="1"/>
</dbReference>
<dbReference type="SMART" id="SM00355">
    <property type="entry name" value="ZnF_C2H2"/>
    <property type="match status" value="11"/>
</dbReference>
<evidence type="ECO:0000256" key="2">
    <source>
        <dbReference type="ARBA" id="ARBA00022723"/>
    </source>
</evidence>
<evidence type="ECO:0000256" key="3">
    <source>
        <dbReference type="ARBA" id="ARBA00022737"/>
    </source>
</evidence>
<feature type="domain" description="C2H2-type" evidence="11">
    <location>
        <begin position="94"/>
        <end position="117"/>
    </location>
</feature>
<keyword evidence="5" id="KW-0862">Zinc</keyword>
<evidence type="ECO:0000313" key="13">
    <source>
        <dbReference type="Proteomes" id="UP001152320"/>
    </source>
</evidence>
<feature type="domain" description="C2H2-type" evidence="11">
    <location>
        <begin position="552"/>
        <end position="579"/>
    </location>
</feature>
<dbReference type="FunFam" id="3.30.160.60:FF:001732">
    <property type="entry name" value="Zgc:162936"/>
    <property type="match status" value="1"/>
</dbReference>
<feature type="compositionally biased region" description="Basic and acidic residues" evidence="10">
    <location>
        <begin position="149"/>
        <end position="173"/>
    </location>
</feature>
<dbReference type="GO" id="GO:0045893">
    <property type="term" value="P:positive regulation of DNA-templated transcription"/>
    <property type="evidence" value="ECO:0007669"/>
    <property type="project" value="UniProtKB-ARBA"/>
</dbReference>
<dbReference type="FunFam" id="3.30.160.60:FF:002343">
    <property type="entry name" value="Zinc finger protein 33A"/>
    <property type="match status" value="3"/>
</dbReference>
<dbReference type="Pfam" id="PF12874">
    <property type="entry name" value="zf-met"/>
    <property type="match status" value="1"/>
</dbReference>
<feature type="domain" description="C2H2-type" evidence="11">
    <location>
        <begin position="384"/>
        <end position="411"/>
    </location>
</feature>
<feature type="domain" description="C2H2-type" evidence="11">
    <location>
        <begin position="468"/>
        <end position="495"/>
    </location>
</feature>
<dbReference type="AlphaFoldDB" id="A0A9Q1H7L4"/>
<dbReference type="FunFam" id="3.30.160.60:FF:000100">
    <property type="entry name" value="Zinc finger 45-like"/>
    <property type="match status" value="1"/>
</dbReference>
<gene>
    <name evidence="12" type="ORF">HOLleu_22656</name>
</gene>
<organism evidence="12 13">
    <name type="scientific">Holothuria leucospilota</name>
    <name type="common">Black long sea cucumber</name>
    <name type="synonym">Mertensiothuria leucospilota</name>
    <dbReference type="NCBI Taxonomy" id="206669"/>
    <lineage>
        <taxon>Eukaryota</taxon>
        <taxon>Metazoa</taxon>
        <taxon>Echinodermata</taxon>
        <taxon>Eleutherozoa</taxon>
        <taxon>Echinozoa</taxon>
        <taxon>Holothuroidea</taxon>
        <taxon>Aspidochirotacea</taxon>
        <taxon>Aspidochirotida</taxon>
        <taxon>Holothuriidae</taxon>
        <taxon>Holothuria</taxon>
    </lineage>
</organism>
<dbReference type="PROSITE" id="PS50157">
    <property type="entry name" value="ZINC_FINGER_C2H2_2"/>
    <property type="match status" value="10"/>
</dbReference>
<dbReference type="Gene3D" id="3.30.160.60">
    <property type="entry name" value="Classic Zinc Finger"/>
    <property type="match status" value="9"/>
</dbReference>
<evidence type="ECO:0000256" key="8">
    <source>
        <dbReference type="ARBA" id="ARBA00023242"/>
    </source>
</evidence>
<evidence type="ECO:0000256" key="9">
    <source>
        <dbReference type="PROSITE-ProRule" id="PRU00042"/>
    </source>
</evidence>
<keyword evidence="7" id="KW-0804">Transcription</keyword>
<sequence length="751" mass="84812">MESQEEGQPLLRTDDFSEEVISQILKNGRSQKKKAEKDLKVVTHIVHVNVAKDDGSRGETSGTFQPSCKICRDAVDEHYVITRHSYLESTANPYMCGICGEAFGEGYLLKIHLEVEHGFVENTSRRSLRTRNRKEVAKDSGKSAGRQKLAKEIQDGRVSKTKKDSNHSIKPWHEDHVVVDLDNIQDKENKREQMKQAQPTPDKTILLTSGGSDGLENDLGSASCEEDPKGIEENNKYKNGDLIVINLFTEGGTLSPGKKQTTCNASSTQRASQKEKSEVSDKFKCEFCDRGFRTQQKRGMHIKEEHPDCALKCPVCGVEFEQRRRLTIHLKSHSRVRRPPKLKEVKERVTPECKICNKTFLHESGLQIHTQSFHPEEIKGKKSFCCEKCGSMFWTKTALVEHQRIHSDKKPFVCSFCKKAFCRRSDLKSHTKVHTGEKPFPCPHCERTFRQRLQMVHHIRTHTGEKPYKCDFCEKAFAKRDQFTRHRRVHTKERPYKCSHCGKFFKSKGNLRDHERVHTGAKPFKCSHCVKAFAQYTNLVHHERTHTGLKPYVCPQCQKAFPRSNSLRSHMKSHTNKTVKNTSTSVSAPVVEATPQMPLQTPPQPLPDQLQSLPRPQQSVFHQLTPQQRIPSNSILNTSELLATVQASMDHGFDDVSNKLMEVPSVSQSDLASRFCSSEDSLVPQTTVCSMMVGTPVPPGPSFIPSTVMAGYGAPENEPPPACESIAIVLSNMSDYQPMQVTQTTGLGTFH</sequence>
<feature type="domain" description="C2H2-type" evidence="11">
    <location>
        <begin position="524"/>
        <end position="551"/>
    </location>
</feature>
<dbReference type="Pfam" id="PF00096">
    <property type="entry name" value="zf-C2H2"/>
    <property type="match status" value="7"/>
</dbReference>
<reference evidence="12" key="1">
    <citation type="submission" date="2021-10" db="EMBL/GenBank/DDBJ databases">
        <title>Tropical sea cucumber genome reveals ecological adaptation and Cuvierian tubules defense mechanism.</title>
        <authorList>
            <person name="Chen T."/>
        </authorList>
    </citation>
    <scope>NUCLEOTIDE SEQUENCE</scope>
    <source>
        <strain evidence="12">Nanhai2018</strain>
        <tissue evidence="12">Muscle</tissue>
    </source>
</reference>
<evidence type="ECO:0000256" key="7">
    <source>
        <dbReference type="ARBA" id="ARBA00023163"/>
    </source>
</evidence>